<evidence type="ECO:0000256" key="2">
    <source>
        <dbReference type="ARBA" id="ARBA00004922"/>
    </source>
</evidence>
<dbReference type="Gene3D" id="3.40.50.11350">
    <property type="match status" value="1"/>
</dbReference>
<comment type="pathway">
    <text evidence="2">Protein modification; protein glycosylation.</text>
</comment>
<evidence type="ECO:0000256" key="5">
    <source>
        <dbReference type="ARBA" id="ARBA00021745"/>
    </source>
</evidence>
<evidence type="ECO:0000256" key="3">
    <source>
        <dbReference type="ARBA" id="ARBA00010626"/>
    </source>
</evidence>
<dbReference type="EC" id="2.4.1.221" evidence="4"/>
<keyword evidence="7" id="KW-0808">Transferase</keyword>
<evidence type="ECO:0000256" key="6">
    <source>
        <dbReference type="ARBA" id="ARBA00022676"/>
    </source>
</evidence>
<evidence type="ECO:0000256" key="1">
    <source>
        <dbReference type="ARBA" id="ARBA00004240"/>
    </source>
</evidence>
<evidence type="ECO:0000256" key="15">
    <source>
        <dbReference type="ARBA" id="ARBA00047273"/>
    </source>
</evidence>
<dbReference type="InterPro" id="IPR039922">
    <property type="entry name" value="POFUT1"/>
</dbReference>
<dbReference type="GO" id="GO:0007219">
    <property type="term" value="P:Notch signaling pathway"/>
    <property type="evidence" value="ECO:0007669"/>
    <property type="project" value="UniProtKB-KW"/>
</dbReference>
<evidence type="ECO:0000256" key="16">
    <source>
        <dbReference type="ARBA" id="ARBA00048647"/>
    </source>
</evidence>
<dbReference type="InterPro" id="IPR019378">
    <property type="entry name" value="GDP-Fuc_O-FucTrfase"/>
</dbReference>
<evidence type="ECO:0000256" key="10">
    <source>
        <dbReference type="ARBA" id="ARBA00023157"/>
    </source>
</evidence>
<keyword evidence="13" id="KW-0119">Carbohydrate metabolism</keyword>
<sequence length="413" mass="47373">MSYKYKSSLFLQANLLKTHDYLDVLTIKMAQGIKLSKLFLAVLLLSSGMWHSTAEDLNIDPNGYIVYCPCMGRFGNQADQFLGSLAFAKAVNRTLVLPPWVEYRKTSHKAVMEPFDTYFQVKPFLQYHRVITMELFMENLAPYIWPPGKRKVFCYAARHGAKQDECNAKDGSPFGPFWDWFNVNFDESVIFGPLFYDTESPMAMSQWQEKYPSEEYPVLAFVGPPAGFPVSAYHAKLHKYMKWSEQYSNMADIFIKDKIPDRPFIGIHLRNGPDFERACEHVTSTPTMFAAKQCIGERGEYGPTTHEMCLPSTNTVTQQLKKEVEKHGAKTVFIATDYNDLMSEFAQVIPTVKLVKQPFPANPLLDLAVLGRSDHFIGNCISTFTAFVKRERDTNRASTSFWAFQKRRKRIEL</sequence>
<dbReference type="GO" id="GO:0046922">
    <property type="term" value="F:peptide-O-fucosyltransferase activity"/>
    <property type="evidence" value="ECO:0007669"/>
    <property type="project" value="UniProtKB-EC"/>
</dbReference>
<evidence type="ECO:0000256" key="9">
    <source>
        <dbReference type="ARBA" id="ARBA00022976"/>
    </source>
</evidence>
<dbReference type="OMA" id="KWQAKYP"/>
<keyword evidence="17" id="KW-1185">Reference proteome</keyword>
<accession>A0A9W3BAW3</accession>
<evidence type="ECO:0000313" key="18">
    <source>
        <dbReference type="RefSeq" id="XP_055896632.1"/>
    </source>
</evidence>
<comment type="subcellular location">
    <subcellularLocation>
        <location evidence="1">Endoplasmic reticulum</location>
    </subcellularLocation>
</comment>
<evidence type="ECO:0000256" key="4">
    <source>
        <dbReference type="ARBA" id="ARBA00012196"/>
    </source>
</evidence>
<dbReference type="Proteomes" id="UP001165740">
    <property type="component" value="Chromosome 9"/>
</dbReference>
<proteinExistence type="inferred from homology"/>
<dbReference type="CDD" id="cd11302">
    <property type="entry name" value="O-FucT-1"/>
    <property type="match status" value="1"/>
</dbReference>
<dbReference type="GeneID" id="106067456"/>
<gene>
    <name evidence="18" type="primary">LOC106067456</name>
</gene>
<dbReference type="GO" id="GO:0005783">
    <property type="term" value="C:endoplasmic reticulum"/>
    <property type="evidence" value="ECO:0007669"/>
    <property type="project" value="UniProtKB-SubCell"/>
</dbReference>
<dbReference type="Pfam" id="PF10250">
    <property type="entry name" value="O-FucT"/>
    <property type="match status" value="1"/>
</dbReference>
<dbReference type="PANTHER" id="PTHR21420:SF10">
    <property type="entry name" value="GDP-FUCOSE PROTEIN O-FUCOSYLTRANSFERASE 1"/>
    <property type="match status" value="1"/>
</dbReference>
<evidence type="ECO:0000256" key="7">
    <source>
        <dbReference type="ARBA" id="ARBA00022679"/>
    </source>
</evidence>
<dbReference type="AlphaFoldDB" id="A0A9W3BAW3"/>
<dbReference type="GO" id="GO:0006004">
    <property type="term" value="P:fucose metabolic process"/>
    <property type="evidence" value="ECO:0007669"/>
    <property type="project" value="UniProtKB-KW"/>
</dbReference>
<evidence type="ECO:0000256" key="12">
    <source>
        <dbReference type="ARBA" id="ARBA00023253"/>
    </source>
</evidence>
<keyword evidence="10" id="KW-1015">Disulfide bond</keyword>
<name>A0A9W3BAW3_BIOGL</name>
<keyword evidence="9" id="KW-0914">Notch signaling pathway</keyword>
<dbReference type="OrthoDB" id="10050276at2759"/>
<keyword evidence="11" id="KW-0325">Glycoprotein</keyword>
<evidence type="ECO:0000256" key="13">
    <source>
        <dbReference type="ARBA" id="ARBA00023277"/>
    </source>
</evidence>
<evidence type="ECO:0000256" key="14">
    <source>
        <dbReference type="ARBA" id="ARBA00033080"/>
    </source>
</evidence>
<dbReference type="PANTHER" id="PTHR21420">
    <property type="entry name" value="GDP-FUCOSE PROTEIN O-FUCOSYLTRANSFERASE 1"/>
    <property type="match status" value="1"/>
</dbReference>
<protein>
    <recommendedName>
        <fullName evidence="5">GDP-fucose protein O-fucosyltransferase 1</fullName>
        <ecNumber evidence="4">2.4.1.221</ecNumber>
    </recommendedName>
    <alternativeName>
        <fullName evidence="14">Peptide-O-fucosyltransferase 1</fullName>
    </alternativeName>
</protein>
<evidence type="ECO:0000256" key="8">
    <source>
        <dbReference type="ARBA" id="ARBA00022824"/>
    </source>
</evidence>
<evidence type="ECO:0000313" key="17">
    <source>
        <dbReference type="Proteomes" id="UP001165740"/>
    </source>
</evidence>
<organism evidence="17 18">
    <name type="scientific">Biomphalaria glabrata</name>
    <name type="common">Bloodfluke planorb</name>
    <name type="synonym">Freshwater snail</name>
    <dbReference type="NCBI Taxonomy" id="6526"/>
    <lineage>
        <taxon>Eukaryota</taxon>
        <taxon>Metazoa</taxon>
        <taxon>Spiralia</taxon>
        <taxon>Lophotrochozoa</taxon>
        <taxon>Mollusca</taxon>
        <taxon>Gastropoda</taxon>
        <taxon>Heterobranchia</taxon>
        <taxon>Euthyneura</taxon>
        <taxon>Panpulmonata</taxon>
        <taxon>Hygrophila</taxon>
        <taxon>Lymnaeoidea</taxon>
        <taxon>Planorbidae</taxon>
        <taxon>Biomphalaria</taxon>
    </lineage>
</organism>
<evidence type="ECO:0000256" key="11">
    <source>
        <dbReference type="ARBA" id="ARBA00023180"/>
    </source>
</evidence>
<keyword evidence="8" id="KW-0256">Endoplasmic reticulum</keyword>
<keyword evidence="12" id="KW-0294">Fucose metabolism</keyword>
<reference evidence="18" key="1">
    <citation type="submission" date="2025-08" db="UniProtKB">
        <authorList>
            <consortium name="RefSeq"/>
        </authorList>
    </citation>
    <scope>IDENTIFICATION</scope>
</reference>
<comment type="catalytic activity">
    <reaction evidence="15">
        <text>L-threonyl-[protein] + GDP-beta-L-fucose = 3-O-(alpha-L-fucosyl)-L-threonyl-[protein] + GDP + H(+)</text>
        <dbReference type="Rhea" id="RHEA:70491"/>
        <dbReference type="Rhea" id="RHEA-COMP:11060"/>
        <dbReference type="Rhea" id="RHEA-COMP:17915"/>
        <dbReference type="ChEBI" id="CHEBI:15378"/>
        <dbReference type="ChEBI" id="CHEBI:30013"/>
        <dbReference type="ChEBI" id="CHEBI:57273"/>
        <dbReference type="ChEBI" id="CHEBI:58189"/>
        <dbReference type="ChEBI" id="CHEBI:189631"/>
        <dbReference type="EC" id="2.4.1.221"/>
    </reaction>
    <physiologicalReaction direction="left-to-right" evidence="15">
        <dbReference type="Rhea" id="RHEA:70492"/>
    </physiologicalReaction>
</comment>
<dbReference type="Gene3D" id="3.40.50.11340">
    <property type="match status" value="1"/>
</dbReference>
<comment type="similarity">
    <text evidence="3">Belongs to the glycosyltransferase 65 family.</text>
</comment>
<keyword evidence="6" id="KW-0328">Glycosyltransferase</keyword>
<comment type="catalytic activity">
    <reaction evidence="16">
        <text>L-seryl-[protein] + GDP-beta-L-fucose = 3-O-(alpha-L-fucosyl)-L-seryl-[protein] + GDP + H(+)</text>
        <dbReference type="Rhea" id="RHEA:63644"/>
        <dbReference type="Rhea" id="RHEA-COMP:9863"/>
        <dbReference type="Rhea" id="RHEA-COMP:17914"/>
        <dbReference type="ChEBI" id="CHEBI:15378"/>
        <dbReference type="ChEBI" id="CHEBI:29999"/>
        <dbReference type="ChEBI" id="CHEBI:57273"/>
        <dbReference type="ChEBI" id="CHEBI:58189"/>
        <dbReference type="ChEBI" id="CHEBI:189632"/>
        <dbReference type="EC" id="2.4.1.221"/>
    </reaction>
    <physiologicalReaction direction="left-to-right" evidence="16">
        <dbReference type="Rhea" id="RHEA:63645"/>
    </physiologicalReaction>
</comment>
<dbReference type="RefSeq" id="XP_055896632.1">
    <property type="nucleotide sequence ID" value="XM_056040657.1"/>
</dbReference>